<dbReference type="PRINTS" id="PR01217">
    <property type="entry name" value="PRICHEXTENSN"/>
</dbReference>
<evidence type="ECO:0000313" key="3">
    <source>
        <dbReference type="Proteomes" id="UP000800035"/>
    </source>
</evidence>
<keyword evidence="3" id="KW-1185">Reference proteome</keyword>
<proteinExistence type="predicted"/>
<feature type="region of interest" description="Disordered" evidence="1">
    <location>
        <begin position="1"/>
        <end position="61"/>
    </location>
</feature>
<dbReference type="AlphaFoldDB" id="A0A6A5UAH2"/>
<dbReference type="EMBL" id="ML976982">
    <property type="protein sequence ID" value="KAF1960832.1"/>
    <property type="molecule type" value="Genomic_DNA"/>
</dbReference>
<sequence length="276" mass="28002">MSSNNSAAATAANTTSTPASALLGTPSSSSAAPPAGAPPPPPGPPPPPPSPAPPPPPILGCDRSWVGDALLEALAADDQILRAAAAGPLGVERAFVPALPGANLPPRPARMLPVFAITMSTPAATAGASAPTNPPPDLTLPRRPPSDEPIRPPPPPPPPPPPAPRPLGPFAPAAGPPVGQAVVPGRLPAHPPFGPPPWLVNDEWWTDEVPLAGVYSACWDCSHEGTPMVEWVLSRPGAPCWRCGVVSAAGEYFFVAFRQSVAAPSPSPTHVRIFGP</sequence>
<feature type="compositionally biased region" description="Low complexity" evidence="1">
    <location>
        <begin position="170"/>
        <end position="183"/>
    </location>
</feature>
<evidence type="ECO:0000256" key="1">
    <source>
        <dbReference type="SAM" id="MobiDB-lite"/>
    </source>
</evidence>
<protein>
    <submittedName>
        <fullName evidence="2">Uncharacterized protein</fullName>
    </submittedName>
</protein>
<reference evidence="2" key="1">
    <citation type="journal article" date="2020" name="Stud. Mycol.">
        <title>101 Dothideomycetes genomes: a test case for predicting lifestyles and emergence of pathogens.</title>
        <authorList>
            <person name="Haridas S."/>
            <person name="Albert R."/>
            <person name="Binder M."/>
            <person name="Bloem J."/>
            <person name="Labutti K."/>
            <person name="Salamov A."/>
            <person name="Andreopoulos B."/>
            <person name="Baker S."/>
            <person name="Barry K."/>
            <person name="Bills G."/>
            <person name="Bluhm B."/>
            <person name="Cannon C."/>
            <person name="Castanera R."/>
            <person name="Culley D."/>
            <person name="Daum C."/>
            <person name="Ezra D."/>
            <person name="Gonzalez J."/>
            <person name="Henrissat B."/>
            <person name="Kuo A."/>
            <person name="Liang C."/>
            <person name="Lipzen A."/>
            <person name="Lutzoni F."/>
            <person name="Magnuson J."/>
            <person name="Mondo S."/>
            <person name="Nolan M."/>
            <person name="Ohm R."/>
            <person name="Pangilinan J."/>
            <person name="Park H.-J."/>
            <person name="Ramirez L."/>
            <person name="Alfaro M."/>
            <person name="Sun H."/>
            <person name="Tritt A."/>
            <person name="Yoshinaga Y."/>
            <person name="Zwiers L.-H."/>
            <person name="Turgeon B."/>
            <person name="Goodwin S."/>
            <person name="Spatafora J."/>
            <person name="Crous P."/>
            <person name="Grigoriev I."/>
        </authorList>
    </citation>
    <scope>NUCLEOTIDE SEQUENCE</scope>
    <source>
        <strain evidence="2">CBS 675.92</strain>
    </source>
</reference>
<feature type="compositionally biased region" description="Low complexity" evidence="1">
    <location>
        <begin position="1"/>
        <end position="34"/>
    </location>
</feature>
<feature type="compositionally biased region" description="Pro residues" evidence="1">
    <location>
        <begin position="35"/>
        <end position="58"/>
    </location>
</feature>
<dbReference type="Proteomes" id="UP000800035">
    <property type="component" value="Unassembled WGS sequence"/>
</dbReference>
<feature type="region of interest" description="Disordered" evidence="1">
    <location>
        <begin position="124"/>
        <end position="183"/>
    </location>
</feature>
<feature type="compositionally biased region" description="Pro residues" evidence="1">
    <location>
        <begin position="151"/>
        <end position="169"/>
    </location>
</feature>
<gene>
    <name evidence="2" type="ORF">CC80DRAFT_544228</name>
</gene>
<organism evidence="2 3">
    <name type="scientific">Byssothecium circinans</name>
    <dbReference type="NCBI Taxonomy" id="147558"/>
    <lineage>
        <taxon>Eukaryota</taxon>
        <taxon>Fungi</taxon>
        <taxon>Dikarya</taxon>
        <taxon>Ascomycota</taxon>
        <taxon>Pezizomycotina</taxon>
        <taxon>Dothideomycetes</taxon>
        <taxon>Pleosporomycetidae</taxon>
        <taxon>Pleosporales</taxon>
        <taxon>Massarineae</taxon>
        <taxon>Massarinaceae</taxon>
        <taxon>Byssothecium</taxon>
    </lineage>
</organism>
<evidence type="ECO:0000313" key="2">
    <source>
        <dbReference type="EMBL" id="KAF1960832.1"/>
    </source>
</evidence>
<accession>A0A6A5UAH2</accession>
<name>A0A6A5UAH2_9PLEO</name>